<dbReference type="CDD" id="cd01684">
    <property type="entry name" value="Tet_like_IV"/>
    <property type="match status" value="1"/>
</dbReference>
<gene>
    <name evidence="6" type="ORF">ADU59_07115</name>
</gene>
<keyword evidence="7" id="KW-1185">Reference proteome</keyword>
<evidence type="ECO:0000256" key="4">
    <source>
        <dbReference type="SAM" id="MobiDB-lite"/>
    </source>
</evidence>
<organism evidence="6 7">
    <name type="scientific">Pararhizobium polonicum</name>
    <dbReference type="NCBI Taxonomy" id="1612624"/>
    <lineage>
        <taxon>Bacteria</taxon>
        <taxon>Pseudomonadati</taxon>
        <taxon>Pseudomonadota</taxon>
        <taxon>Alphaproteobacteria</taxon>
        <taxon>Hyphomicrobiales</taxon>
        <taxon>Rhizobiaceae</taxon>
        <taxon>Rhizobium/Agrobacterium group</taxon>
        <taxon>Pararhizobium</taxon>
    </lineage>
</organism>
<dbReference type="InterPro" id="IPR031157">
    <property type="entry name" value="G_TR_CS"/>
</dbReference>
<dbReference type="PANTHER" id="PTHR43261:SF1">
    <property type="entry name" value="RIBOSOME-RELEASING FACTOR 2, MITOCHONDRIAL"/>
    <property type="match status" value="1"/>
</dbReference>
<dbReference type="Gene3D" id="2.40.30.10">
    <property type="entry name" value="Translation factors"/>
    <property type="match status" value="1"/>
</dbReference>
<keyword evidence="2" id="KW-0648">Protein biosynthesis</keyword>
<dbReference type="InterPro" id="IPR000795">
    <property type="entry name" value="T_Tr_GTP-bd_dom"/>
</dbReference>
<dbReference type="Pfam" id="PF03764">
    <property type="entry name" value="EFG_IV"/>
    <property type="match status" value="1"/>
</dbReference>
<dbReference type="Pfam" id="PF14492">
    <property type="entry name" value="EFG_III"/>
    <property type="match status" value="1"/>
</dbReference>
<evidence type="ECO:0000259" key="5">
    <source>
        <dbReference type="PROSITE" id="PS51722"/>
    </source>
</evidence>
<dbReference type="PRINTS" id="PR01037">
    <property type="entry name" value="TCRTETOQM"/>
</dbReference>
<reference evidence="6 7" key="1">
    <citation type="journal article" date="2016" name="Syst. Appl. Microbiol.">
        <title>Pararhizobium polonicum sp. nov. isolated from tumors on stone fruit rootstocks.</title>
        <authorList>
            <person name="Pulawska J."/>
            <person name="Kuzmanovic N."/>
            <person name="Willems A."/>
            <person name="Pothier J.F."/>
        </authorList>
    </citation>
    <scope>NUCLEOTIDE SEQUENCE [LARGE SCALE GENOMIC DNA]</scope>
    <source>
        <strain evidence="6 7">F5.1</strain>
    </source>
</reference>
<dbReference type="Gene3D" id="3.30.230.10">
    <property type="match status" value="1"/>
</dbReference>
<dbReference type="Pfam" id="PF00679">
    <property type="entry name" value="EFG_C"/>
    <property type="match status" value="1"/>
</dbReference>
<dbReference type="EMBL" id="LGLV01000005">
    <property type="protein sequence ID" value="OBZ96124.1"/>
    <property type="molecule type" value="Genomic_DNA"/>
</dbReference>
<dbReference type="PROSITE" id="PS00301">
    <property type="entry name" value="G_TR_1"/>
    <property type="match status" value="1"/>
</dbReference>
<dbReference type="RefSeq" id="WP_068953105.1">
    <property type="nucleotide sequence ID" value="NZ_LGLV01000005.1"/>
</dbReference>
<dbReference type="GO" id="GO:0005525">
    <property type="term" value="F:GTP binding"/>
    <property type="evidence" value="ECO:0007669"/>
    <property type="project" value="UniProtKB-KW"/>
</dbReference>
<dbReference type="OrthoDB" id="9801472at2"/>
<dbReference type="InterPro" id="IPR027417">
    <property type="entry name" value="P-loop_NTPase"/>
</dbReference>
<evidence type="ECO:0000256" key="2">
    <source>
        <dbReference type="ARBA" id="ARBA00022917"/>
    </source>
</evidence>
<dbReference type="SMART" id="SM00889">
    <property type="entry name" value="EFG_IV"/>
    <property type="match status" value="1"/>
</dbReference>
<feature type="domain" description="Tr-type G" evidence="5">
    <location>
        <begin position="1"/>
        <end position="255"/>
    </location>
</feature>
<sequence>MRILNLGILAHVDAGKTSLTERLLFDAGVIDTLGSVDTGNTQTDSLELERQRGITIRAAVVSFTIDDTVVNLIDTPGHPDFIAEVERVLGLLDAAVVVVSAVEGVQAQTRVLVRALQRLAVPFVFFINKVDRLGARYDDVLEVLASQLPVRPIAMSAINEAGSKLAQVEAHDPGREPLFTALCETLAENDEVLLSDYVLAPDRLTAERLQRSLADQVAAGLVHPAFGGAAMTGAGVPALTAAIATMLPCRRRDPDGPVAGKIFKIERGWGGEKLAYMHLTSGTVQLRQTLDLPKGPARVTAIHVFEEGRVRNVASVRAGQIARISGLGGARIGDAVGTDLLLGGRSHFAPPTLETRVLARRPSDSAALWLALNQLAEQDPLINLRRNEEAGEVFLSLYGEVQKEVIQSTLLTDFGLEAAFEESTVICVERVIGAGSGLQTIFKEPNPFLATVGLRVEPRPHGAGNSFALDVDIGQMPASFYRAVEETVFETLKQGFFGWQVIDCHVAMIAARHSSPSSTAADFRQLTPLVLATALSAAQTVICEPIDRLDIETPAETLNGLLTLLAKSGVAMTDSVIANGVARLEGTVASAAVQGIQQQLPGLTSGMGTMEASFDHYAPMAGAPRSRQRSGADPFNGSEYLLRMRRNSAGPDPVREKGG</sequence>
<dbReference type="NCBIfam" id="TIGR00231">
    <property type="entry name" value="small_GTP"/>
    <property type="match status" value="1"/>
</dbReference>
<dbReference type="STRING" id="1612624.ADU59_07115"/>
<dbReference type="InterPro" id="IPR005225">
    <property type="entry name" value="Small_GTP-bd"/>
</dbReference>
<dbReference type="PATRIC" id="fig|1612624.7.peg.1500"/>
<dbReference type="GO" id="GO:0097216">
    <property type="term" value="F:guanosine tetraphosphate binding"/>
    <property type="evidence" value="ECO:0007669"/>
    <property type="project" value="UniProtKB-ARBA"/>
</dbReference>
<dbReference type="InterPro" id="IPR005517">
    <property type="entry name" value="Transl_elong_EFG/EF2_IV"/>
</dbReference>
<dbReference type="InterPro" id="IPR000640">
    <property type="entry name" value="EFG_V-like"/>
</dbReference>
<keyword evidence="3" id="KW-0342">GTP-binding</keyword>
<keyword evidence="1" id="KW-0547">Nucleotide-binding</keyword>
<accession>A0A1C7P8P0</accession>
<dbReference type="PROSITE" id="PS51722">
    <property type="entry name" value="G_TR_2"/>
    <property type="match status" value="1"/>
</dbReference>
<dbReference type="SUPFAM" id="SSF54980">
    <property type="entry name" value="EF-G C-terminal domain-like"/>
    <property type="match status" value="2"/>
</dbReference>
<dbReference type="InterPro" id="IPR009000">
    <property type="entry name" value="Transl_B-barrel_sf"/>
</dbReference>
<evidence type="ECO:0000313" key="6">
    <source>
        <dbReference type="EMBL" id="OBZ96124.1"/>
    </source>
</evidence>
<feature type="region of interest" description="Disordered" evidence="4">
    <location>
        <begin position="622"/>
        <end position="659"/>
    </location>
</feature>
<dbReference type="GO" id="GO:0006412">
    <property type="term" value="P:translation"/>
    <property type="evidence" value="ECO:0007669"/>
    <property type="project" value="UniProtKB-KW"/>
</dbReference>
<proteinExistence type="predicted"/>
<protein>
    <submittedName>
        <fullName evidence="6">GTP-binding protein</fullName>
    </submittedName>
</protein>
<dbReference type="SUPFAM" id="SSF52540">
    <property type="entry name" value="P-loop containing nucleoside triphosphate hydrolases"/>
    <property type="match status" value="1"/>
</dbReference>
<evidence type="ECO:0000313" key="7">
    <source>
        <dbReference type="Proteomes" id="UP000093111"/>
    </source>
</evidence>
<name>A0A1C7P8P0_9HYPH</name>
<dbReference type="PRINTS" id="PR00315">
    <property type="entry name" value="ELONGATNFCT"/>
</dbReference>
<dbReference type="InterPro" id="IPR014721">
    <property type="entry name" value="Ribsml_uS5_D2-typ_fold_subgr"/>
</dbReference>
<dbReference type="InterPro" id="IPR041095">
    <property type="entry name" value="EFG_II"/>
</dbReference>
<evidence type="ECO:0000256" key="1">
    <source>
        <dbReference type="ARBA" id="ARBA00022741"/>
    </source>
</evidence>
<dbReference type="Pfam" id="PF00009">
    <property type="entry name" value="GTP_EFTU"/>
    <property type="match status" value="1"/>
</dbReference>
<comment type="caution">
    <text evidence="6">The sequence shown here is derived from an EMBL/GenBank/DDBJ whole genome shotgun (WGS) entry which is preliminary data.</text>
</comment>
<dbReference type="SUPFAM" id="SSF54211">
    <property type="entry name" value="Ribosomal protein S5 domain 2-like"/>
    <property type="match status" value="1"/>
</dbReference>
<dbReference type="GO" id="GO:0032790">
    <property type="term" value="P:ribosome disassembly"/>
    <property type="evidence" value="ECO:0007669"/>
    <property type="project" value="TreeGrafter"/>
</dbReference>
<dbReference type="SUPFAM" id="SSF50447">
    <property type="entry name" value="Translation proteins"/>
    <property type="match status" value="1"/>
</dbReference>
<dbReference type="AlphaFoldDB" id="A0A1C7P8P0"/>
<dbReference type="Gene3D" id="3.30.70.870">
    <property type="entry name" value="Elongation Factor G (Translational Gtpase), domain 3"/>
    <property type="match status" value="1"/>
</dbReference>
<dbReference type="GO" id="GO:0003924">
    <property type="term" value="F:GTPase activity"/>
    <property type="evidence" value="ECO:0007669"/>
    <property type="project" value="InterPro"/>
</dbReference>
<evidence type="ECO:0000256" key="3">
    <source>
        <dbReference type="ARBA" id="ARBA00023134"/>
    </source>
</evidence>
<dbReference type="Proteomes" id="UP000093111">
    <property type="component" value="Unassembled WGS sequence"/>
</dbReference>
<dbReference type="Gene3D" id="3.40.50.300">
    <property type="entry name" value="P-loop containing nucleotide triphosphate hydrolases"/>
    <property type="match status" value="1"/>
</dbReference>
<dbReference type="PANTHER" id="PTHR43261">
    <property type="entry name" value="TRANSLATION ELONGATION FACTOR G-RELATED"/>
    <property type="match status" value="1"/>
</dbReference>
<dbReference type="InterPro" id="IPR035647">
    <property type="entry name" value="EFG_III/V"/>
</dbReference>
<dbReference type="InterPro" id="IPR020568">
    <property type="entry name" value="Ribosomal_Su5_D2-typ_SF"/>
</dbReference>